<geneLocation type="plasmid" evidence="3">
    <name>psv326-1</name>
</geneLocation>
<feature type="coiled-coil region" evidence="1">
    <location>
        <begin position="70"/>
        <end position="99"/>
    </location>
</feature>
<dbReference type="KEGG" id="flt:Sv326_1348"/>
<proteinExistence type="predicted"/>
<dbReference type="EMBL" id="CP058999">
    <property type="protein sequence ID" value="QLJ53523.1"/>
    <property type="molecule type" value="Genomic_DNA"/>
</dbReference>
<keyword evidence="1" id="KW-0175">Coiled coil</keyword>
<dbReference type="AlphaFoldDB" id="A0A7D6BR91"/>
<keyword evidence="2" id="KW-0614">Plasmid</keyword>
<reference evidence="3" key="1">
    <citation type="submission" date="2020-07" db="EMBL/GenBank/DDBJ databases">
        <title>Metabolic diversity and evolutionary history of the archaeal phylum ###Micrarchaeota### uncovered from a freshwater lake metagenome.</title>
        <authorList>
            <person name="Kadnikov V.V."/>
            <person name="Savvichev A.S."/>
            <person name="Mardanov A.V."/>
            <person name="Beletsky A.V."/>
            <person name="Chupakov A.V."/>
            <person name="Kokryatskaya N.M."/>
            <person name="Pimenov N.V."/>
            <person name="Ravin N.V."/>
        </authorList>
    </citation>
    <scope>NUCLEOTIDE SEQUENCE [LARGE SCALE GENOMIC DNA]</scope>
    <source>
        <plasmid evidence="3">psv326-1</plasmid>
    </source>
</reference>
<name>A0A7D6BR91_FERL1</name>
<dbReference type="Proteomes" id="UP000510821">
    <property type="component" value="Plasmid pSv326-1"/>
</dbReference>
<evidence type="ECO:0000256" key="1">
    <source>
        <dbReference type="SAM" id="Coils"/>
    </source>
</evidence>
<evidence type="ECO:0000313" key="3">
    <source>
        <dbReference type="Proteomes" id="UP000510821"/>
    </source>
</evidence>
<protein>
    <submittedName>
        <fullName evidence="2">Uncharacterized protein</fullName>
    </submittedName>
</protein>
<organism evidence="2 3">
    <name type="scientific">Fermentimicrarchaeum limneticum</name>
    <dbReference type="NCBI Taxonomy" id="2795018"/>
    <lineage>
        <taxon>Archaea</taxon>
        <taxon>Candidatus Micrarchaeota</taxon>
        <taxon>Candidatus Fermentimicrarchaeales</taxon>
        <taxon>Candidatus Fermentimicrarchaeaceae</taxon>
        <taxon>Candidatus Fermentimicrarchaeum</taxon>
    </lineage>
</organism>
<accession>A0A7D6BR91</accession>
<gene>
    <name evidence="2" type="ORF">Sv326_1348</name>
</gene>
<sequence length="100" mass="11698">MKKGYKGACVQIYLNPKRFAEEVKRAERAGIRRVGLFLYLQKIHGFSDEKIANTKKLAKYYKMCSDYWEEHEAERLQKKAEAELKRREAEEELKKLGGGA</sequence>
<evidence type="ECO:0000313" key="2">
    <source>
        <dbReference type="EMBL" id="QLJ53523.1"/>
    </source>
</evidence>